<dbReference type="CDD" id="cd01908">
    <property type="entry name" value="YafJ"/>
    <property type="match status" value="1"/>
</dbReference>
<evidence type="ECO:0000256" key="1">
    <source>
        <dbReference type="ARBA" id="ARBA00022962"/>
    </source>
</evidence>
<proteinExistence type="predicted"/>
<dbReference type="Proteomes" id="UP000683000">
    <property type="component" value="Unassembled WGS sequence"/>
</dbReference>
<name>A0A8I3AD58_9AGAM</name>
<dbReference type="Pfam" id="PF13230">
    <property type="entry name" value="GATase_4"/>
    <property type="match status" value="1"/>
</dbReference>
<evidence type="ECO:0000259" key="2">
    <source>
        <dbReference type="PROSITE" id="PS51278"/>
    </source>
</evidence>
<dbReference type="PANTHER" id="PTHR43187:SF1">
    <property type="entry name" value="GLUTAMINE AMIDOTRANSFERASE DUG3-RELATED"/>
    <property type="match status" value="1"/>
</dbReference>
<dbReference type="PANTHER" id="PTHR43187">
    <property type="entry name" value="GLUTAMINE AMIDOTRANSFERASE DUG3-RELATED"/>
    <property type="match status" value="1"/>
</dbReference>
<gene>
    <name evidence="3" type="ORF">JVT61DRAFT_5534</name>
</gene>
<sequence length="365" mass="40455">MCRFVIYKGTSPVQLSHVSPLLVPSTCASFRLSAAINAPVPLHHKSSLRFTTTSGPPEANKRRRIRCWCVSTLIITTYLFQTAAGWYDADHDEELGSQPCIFTSVTPAWNNANLVRLAEKIKSPLVFAHVRATTAGSLSLDNCHPFVFGNIMFMHNGGIADFHLVKRRLQGELLDEVFNVVQGNTVLHVALICSQLPDANAKSFTHQTLQRAMLDTIASLNNYADLAGIIEPSLMNFCVTDGESVVATRYISSRHDEAASLWFSSGTTFSEYMQGGHYKMTKADKRENIIMITSEPLTFEKADWMEIRTNNMVVITPKMNFLQIPIVDKFYVSPSDPAALNRGTDFAAAKGLLSPLTPTHLRDSI</sequence>
<dbReference type="Gene3D" id="3.60.20.10">
    <property type="entry name" value="Glutamine Phosphoribosylpyrophosphate, subunit 1, domain 1"/>
    <property type="match status" value="1"/>
</dbReference>
<dbReference type="InterPro" id="IPR052373">
    <property type="entry name" value="Gamma-glu_amide_hydrolase"/>
</dbReference>
<reference evidence="3" key="1">
    <citation type="submission" date="2021-03" db="EMBL/GenBank/DDBJ databases">
        <title>Evolutionary innovations through gain and loss of genes in the ectomycorrhizal Boletales.</title>
        <authorList>
            <person name="Wu G."/>
            <person name="Miyauchi S."/>
            <person name="Morin E."/>
            <person name="Yang Z.-L."/>
            <person name="Xu J."/>
            <person name="Martin F.M."/>
        </authorList>
    </citation>
    <scope>NUCLEOTIDE SEQUENCE</scope>
    <source>
        <strain evidence="3">BR01</strain>
    </source>
</reference>
<dbReference type="InterPro" id="IPR026869">
    <property type="entry name" value="EgtC-like"/>
</dbReference>
<accession>A0A8I3AD58</accession>
<dbReference type="GO" id="GO:0006751">
    <property type="term" value="P:glutathione catabolic process"/>
    <property type="evidence" value="ECO:0007669"/>
    <property type="project" value="TreeGrafter"/>
</dbReference>
<keyword evidence="4" id="KW-1185">Reference proteome</keyword>
<comment type="caution">
    <text evidence="3">The sequence shown here is derived from an EMBL/GenBank/DDBJ whole genome shotgun (WGS) entry which is preliminary data.</text>
</comment>
<feature type="domain" description="Glutamine amidotransferase type-2" evidence="2">
    <location>
        <begin position="2"/>
        <end position="318"/>
    </location>
</feature>
<dbReference type="AlphaFoldDB" id="A0A8I3AD58"/>
<dbReference type="OrthoDB" id="14446at2759"/>
<dbReference type="InterPro" id="IPR029055">
    <property type="entry name" value="Ntn_hydrolases_N"/>
</dbReference>
<protein>
    <submittedName>
        <fullName evidence="3">Nucleophile aminohydrolase</fullName>
    </submittedName>
</protein>
<dbReference type="GO" id="GO:0005737">
    <property type="term" value="C:cytoplasm"/>
    <property type="evidence" value="ECO:0007669"/>
    <property type="project" value="TreeGrafter"/>
</dbReference>
<evidence type="ECO:0000313" key="3">
    <source>
        <dbReference type="EMBL" id="KAG6381136.1"/>
    </source>
</evidence>
<keyword evidence="3" id="KW-0378">Hydrolase</keyword>
<dbReference type="PROSITE" id="PS51278">
    <property type="entry name" value="GATASE_TYPE_2"/>
    <property type="match status" value="1"/>
</dbReference>
<dbReference type="GO" id="GO:0008242">
    <property type="term" value="F:omega peptidase activity"/>
    <property type="evidence" value="ECO:0007669"/>
    <property type="project" value="TreeGrafter"/>
</dbReference>
<dbReference type="GO" id="GO:0061672">
    <property type="term" value="C:glutathione hydrolase complex"/>
    <property type="evidence" value="ECO:0007669"/>
    <property type="project" value="TreeGrafter"/>
</dbReference>
<evidence type="ECO:0000313" key="4">
    <source>
        <dbReference type="Proteomes" id="UP000683000"/>
    </source>
</evidence>
<keyword evidence="1" id="KW-0315">Glutamine amidotransferase</keyword>
<organism evidence="3 4">
    <name type="scientific">Boletus reticuloceps</name>
    <dbReference type="NCBI Taxonomy" id="495285"/>
    <lineage>
        <taxon>Eukaryota</taxon>
        <taxon>Fungi</taxon>
        <taxon>Dikarya</taxon>
        <taxon>Basidiomycota</taxon>
        <taxon>Agaricomycotina</taxon>
        <taxon>Agaricomycetes</taxon>
        <taxon>Agaricomycetidae</taxon>
        <taxon>Boletales</taxon>
        <taxon>Boletineae</taxon>
        <taxon>Boletaceae</taxon>
        <taxon>Boletoideae</taxon>
        <taxon>Boletus</taxon>
    </lineage>
</organism>
<dbReference type="InterPro" id="IPR017932">
    <property type="entry name" value="GATase_2_dom"/>
</dbReference>
<dbReference type="SUPFAM" id="SSF56235">
    <property type="entry name" value="N-terminal nucleophile aminohydrolases (Ntn hydrolases)"/>
    <property type="match status" value="1"/>
</dbReference>
<dbReference type="EMBL" id="JAGFBS010000002">
    <property type="protein sequence ID" value="KAG6381136.1"/>
    <property type="molecule type" value="Genomic_DNA"/>
</dbReference>